<dbReference type="OrthoDB" id="9799092at2"/>
<evidence type="ECO:0000256" key="2">
    <source>
        <dbReference type="ARBA" id="ARBA00033753"/>
    </source>
</evidence>
<keyword evidence="4" id="KW-0489">Methyltransferase</keyword>
<dbReference type="InterPro" id="IPR036414">
    <property type="entry name" value="YaeB_N_sf"/>
</dbReference>
<dbReference type="Gene3D" id="2.40.30.70">
    <property type="entry name" value="YaeB-like"/>
    <property type="match status" value="1"/>
</dbReference>
<gene>
    <name evidence="4" type="ORF">DRW41_09055</name>
</gene>
<dbReference type="InterPro" id="IPR036413">
    <property type="entry name" value="YaeB-like_sf"/>
</dbReference>
<dbReference type="RefSeq" id="WP_115452045.1">
    <property type="nucleotide sequence ID" value="NZ_QNQT01000003.1"/>
</dbReference>
<dbReference type="EMBL" id="QNQT01000003">
    <property type="protein sequence ID" value="RDU37218.1"/>
    <property type="molecule type" value="Genomic_DNA"/>
</dbReference>
<dbReference type="GO" id="GO:0008168">
    <property type="term" value="F:methyltransferase activity"/>
    <property type="evidence" value="ECO:0007669"/>
    <property type="project" value="UniProtKB-KW"/>
</dbReference>
<evidence type="ECO:0000259" key="3">
    <source>
        <dbReference type="PROSITE" id="PS51668"/>
    </source>
</evidence>
<dbReference type="CDD" id="cd09281">
    <property type="entry name" value="UPF0066"/>
    <property type="match status" value="1"/>
</dbReference>
<dbReference type="SUPFAM" id="SSF118196">
    <property type="entry name" value="YaeB-like"/>
    <property type="match status" value="1"/>
</dbReference>
<reference evidence="4 5" key="1">
    <citation type="submission" date="2018-07" db="EMBL/GenBank/DDBJ databases">
        <title>Bacillus sp. YLB-04 draft genome sequence.</title>
        <authorList>
            <person name="Yu L."/>
            <person name="Tang X."/>
        </authorList>
    </citation>
    <scope>NUCLEOTIDE SEQUENCE [LARGE SCALE GENOMIC DNA]</scope>
    <source>
        <strain evidence="4 5">YLB-04</strain>
    </source>
</reference>
<comment type="similarity">
    <text evidence="2">Belongs to the tRNA methyltransferase O family.</text>
</comment>
<name>A0A3D8GS00_9BACI</name>
<dbReference type="PANTHER" id="PTHR12818">
    <property type="entry name" value="TRNA (ADENINE(37)-N6)-METHYLTRANSFERASE"/>
    <property type="match status" value="1"/>
</dbReference>
<dbReference type="AlphaFoldDB" id="A0A3D8GS00"/>
<evidence type="ECO:0000313" key="5">
    <source>
        <dbReference type="Proteomes" id="UP000257144"/>
    </source>
</evidence>
<dbReference type="Pfam" id="PF01980">
    <property type="entry name" value="TrmO_N"/>
    <property type="match status" value="1"/>
</dbReference>
<dbReference type="InterPro" id="IPR023370">
    <property type="entry name" value="TrmO-like_N"/>
</dbReference>
<organism evidence="4 5">
    <name type="scientific">Neobacillus piezotolerans</name>
    <dbReference type="NCBI Taxonomy" id="2259171"/>
    <lineage>
        <taxon>Bacteria</taxon>
        <taxon>Bacillati</taxon>
        <taxon>Bacillota</taxon>
        <taxon>Bacilli</taxon>
        <taxon>Bacillales</taxon>
        <taxon>Bacillaceae</taxon>
        <taxon>Neobacillus</taxon>
    </lineage>
</organism>
<keyword evidence="1" id="KW-0949">S-adenosyl-L-methionine</keyword>
<dbReference type="PANTHER" id="PTHR12818:SF0">
    <property type="entry name" value="TRNA (ADENINE(37)-N6)-METHYLTRANSFERASE"/>
    <property type="match status" value="1"/>
</dbReference>
<comment type="caution">
    <text evidence="4">The sequence shown here is derived from an EMBL/GenBank/DDBJ whole genome shotgun (WGS) entry which is preliminary data.</text>
</comment>
<accession>A0A3D8GS00</accession>
<dbReference type="Proteomes" id="UP000257144">
    <property type="component" value="Unassembled WGS sequence"/>
</dbReference>
<proteinExistence type="inferred from homology"/>
<dbReference type="InterPro" id="IPR040372">
    <property type="entry name" value="YaeB-like"/>
</dbReference>
<keyword evidence="4" id="KW-0808">Transferase</keyword>
<evidence type="ECO:0000313" key="4">
    <source>
        <dbReference type="EMBL" id="RDU37218.1"/>
    </source>
</evidence>
<keyword evidence="5" id="KW-1185">Reference proteome</keyword>
<feature type="domain" description="TsaA-like" evidence="3">
    <location>
        <begin position="4"/>
        <end position="136"/>
    </location>
</feature>
<protein>
    <submittedName>
        <fullName evidence="4">tRNA (N6-threonylcarbamoyladenosine(37)-N6)-methyltransferase TrmO</fullName>
    </submittedName>
</protein>
<dbReference type="PROSITE" id="PS51668">
    <property type="entry name" value="TSAA_2"/>
    <property type="match status" value="1"/>
</dbReference>
<evidence type="ECO:0000256" key="1">
    <source>
        <dbReference type="ARBA" id="ARBA00022691"/>
    </source>
</evidence>
<sequence length="152" mass="17684">MFTVKPVGRVCNNRKEVKDDYWGDVISEIEMNEILDGKCLEGIEDYSHLEILFLFHLLPEDKIEYCARRPRDNPDWPVTGIFAQRGKDRPNRIGATIVRLLKREGNKLMVAGLDAIDGTPVIDIKPVLEEFLPKEEVRQPKWASELMENYWK</sequence>
<dbReference type="GO" id="GO:0032259">
    <property type="term" value="P:methylation"/>
    <property type="evidence" value="ECO:0007669"/>
    <property type="project" value="UniProtKB-KW"/>
</dbReference>